<dbReference type="AlphaFoldDB" id="A0A926S2E9"/>
<proteinExistence type="predicted"/>
<feature type="transmembrane region" description="Helical" evidence="1">
    <location>
        <begin position="40"/>
        <end position="58"/>
    </location>
</feature>
<organism evidence="2 3">
    <name type="scientific">Mucilaginibacter glaciei</name>
    <dbReference type="NCBI Taxonomy" id="2772109"/>
    <lineage>
        <taxon>Bacteria</taxon>
        <taxon>Pseudomonadati</taxon>
        <taxon>Bacteroidota</taxon>
        <taxon>Sphingobacteriia</taxon>
        <taxon>Sphingobacteriales</taxon>
        <taxon>Sphingobacteriaceae</taxon>
        <taxon>Mucilaginibacter</taxon>
    </lineage>
</organism>
<comment type="caution">
    <text evidence="2">The sequence shown here is derived from an EMBL/GenBank/DDBJ whole genome shotgun (WGS) entry which is preliminary data.</text>
</comment>
<protein>
    <submittedName>
        <fullName evidence="2">Uncharacterized protein</fullName>
    </submittedName>
</protein>
<evidence type="ECO:0000256" key="1">
    <source>
        <dbReference type="SAM" id="Phobius"/>
    </source>
</evidence>
<accession>A0A926S2E9</accession>
<evidence type="ECO:0000313" key="2">
    <source>
        <dbReference type="EMBL" id="MBD1395050.1"/>
    </source>
</evidence>
<evidence type="ECO:0000313" key="3">
    <source>
        <dbReference type="Proteomes" id="UP000619078"/>
    </source>
</evidence>
<keyword evidence="3" id="KW-1185">Reference proteome</keyword>
<feature type="transmembrane region" description="Helical" evidence="1">
    <location>
        <begin position="108"/>
        <end position="126"/>
    </location>
</feature>
<gene>
    <name evidence="2" type="ORF">IDJ76_18225</name>
</gene>
<reference evidence="2" key="1">
    <citation type="submission" date="2020-09" db="EMBL/GenBank/DDBJ databases">
        <title>Novel species of Mucilaginibacter isolated from a glacier on the Tibetan Plateau.</title>
        <authorList>
            <person name="Liu Q."/>
            <person name="Xin Y.-H."/>
        </authorList>
    </citation>
    <scope>NUCLEOTIDE SEQUENCE</scope>
    <source>
        <strain evidence="2">ZB1P21</strain>
    </source>
</reference>
<keyword evidence="1" id="KW-1133">Transmembrane helix</keyword>
<dbReference type="Proteomes" id="UP000619078">
    <property type="component" value="Unassembled WGS sequence"/>
</dbReference>
<name>A0A926S2E9_9SPHI</name>
<sequence>MPGKEWKIIEPSGLAWRFELNKPNYLHLFMRVPDQKKMSVLLLTAAYLFIVLTHILLLPNHHLVSNKSQVRYNSIFKRKPDNSSAQTSSMMHRTDKFVLNKDQNIQNLFGQLAGVFLISFLIPRIVRQLRPPTPIPHYLSATFPFRLALRI</sequence>
<keyword evidence="1" id="KW-0472">Membrane</keyword>
<keyword evidence="1" id="KW-0812">Transmembrane</keyword>
<dbReference type="EMBL" id="JACWMX010000009">
    <property type="protein sequence ID" value="MBD1395050.1"/>
    <property type="molecule type" value="Genomic_DNA"/>
</dbReference>